<organism evidence="2 3">
    <name type="scientific">Salinimonas iocasae</name>
    <dbReference type="NCBI Taxonomy" id="2572577"/>
    <lineage>
        <taxon>Bacteria</taxon>
        <taxon>Pseudomonadati</taxon>
        <taxon>Pseudomonadota</taxon>
        <taxon>Gammaproteobacteria</taxon>
        <taxon>Alteromonadales</taxon>
        <taxon>Alteromonadaceae</taxon>
        <taxon>Alteromonas/Salinimonas group</taxon>
        <taxon>Salinimonas</taxon>
    </lineage>
</organism>
<dbReference type="NCBIfam" id="TIGR03899">
    <property type="entry name" value="TIGR03899 family protein"/>
    <property type="match status" value="1"/>
</dbReference>
<sequence>MSSKPFSANVSDKTSNLKKPDEKTNTSDFVNAGSAQLDNWFELSGININDQTPDDSGDNYAVDRRLRAQTLNRINNLKRIGNIARNVSIKASPQKELDPDWFFAFQALAENIYSAAMQELWGKILAVELSAPGSFSLRSLETIRLLTERDARLFRRAVSIASWPARSAIPRILVGYYRRRAVIDILRPQPPGQLNLSSFGLSYPDLLALIDLKLIFASEIESSELAPGIPVHWRCGRQSYSLQAKKPGSALVYYKFTSVGAELFRLFEKKQTDDYLTALYQLMSPAFFVEYDD</sequence>
<evidence type="ECO:0000256" key="1">
    <source>
        <dbReference type="SAM" id="MobiDB-lite"/>
    </source>
</evidence>
<dbReference type="OrthoDB" id="886161at2"/>
<dbReference type="InterPro" id="IPR021254">
    <property type="entry name" value="DUF2806"/>
</dbReference>
<feature type="region of interest" description="Disordered" evidence="1">
    <location>
        <begin position="1"/>
        <end position="29"/>
    </location>
</feature>
<dbReference type="Pfam" id="PF10987">
    <property type="entry name" value="DUF2806"/>
    <property type="match status" value="1"/>
</dbReference>
<keyword evidence="3" id="KW-1185">Reference proteome</keyword>
<dbReference type="KEGG" id="salk:FBQ74_03220"/>
<proteinExistence type="predicted"/>
<evidence type="ECO:0000313" key="3">
    <source>
        <dbReference type="Proteomes" id="UP000304912"/>
    </source>
</evidence>
<protein>
    <submittedName>
        <fullName evidence="2">TIGR03899 family protein</fullName>
    </submittedName>
</protein>
<gene>
    <name evidence="2" type="ORF">FBQ74_03220</name>
</gene>
<feature type="compositionally biased region" description="Polar residues" evidence="1">
    <location>
        <begin position="1"/>
        <end position="14"/>
    </location>
</feature>
<dbReference type="EMBL" id="CP039852">
    <property type="protein sequence ID" value="QCZ92540.1"/>
    <property type="molecule type" value="Genomic_DNA"/>
</dbReference>
<dbReference type="Proteomes" id="UP000304912">
    <property type="component" value="Chromosome"/>
</dbReference>
<name>A0A5B7YAQ7_9ALTE</name>
<evidence type="ECO:0000313" key="2">
    <source>
        <dbReference type="EMBL" id="QCZ92540.1"/>
    </source>
</evidence>
<accession>A0A5B7YAQ7</accession>
<dbReference type="RefSeq" id="WP_139755293.1">
    <property type="nucleotide sequence ID" value="NZ_CP039852.1"/>
</dbReference>
<dbReference type="AlphaFoldDB" id="A0A5B7YAQ7"/>
<reference evidence="2 3" key="1">
    <citation type="submission" date="2019-04" db="EMBL/GenBank/DDBJ databases">
        <title>Salinimonas iocasae sp. nov., a halophilic bacterium isolated from the outer tube casing of tubeworms in Okinawa Trough.</title>
        <authorList>
            <person name="Zhang H."/>
            <person name="Wang H."/>
            <person name="Li C."/>
        </authorList>
    </citation>
    <scope>NUCLEOTIDE SEQUENCE [LARGE SCALE GENOMIC DNA]</scope>
    <source>
        <strain evidence="2 3">KX18D6</strain>
    </source>
</reference>